<evidence type="ECO:0000313" key="2">
    <source>
        <dbReference type="Proteomes" id="UP001193501"/>
    </source>
</evidence>
<protein>
    <recommendedName>
        <fullName evidence="3">RHS repeat protein</fullName>
    </recommendedName>
</protein>
<dbReference type="InterPro" id="IPR006530">
    <property type="entry name" value="YD"/>
</dbReference>
<dbReference type="EMBL" id="JAABNR010000058">
    <property type="protein sequence ID" value="NBZ90117.1"/>
    <property type="molecule type" value="Genomic_DNA"/>
</dbReference>
<dbReference type="Gene3D" id="2.180.10.10">
    <property type="entry name" value="RHS repeat-associated core"/>
    <property type="match status" value="2"/>
</dbReference>
<sequence length="1264" mass="137158">MNGDALPDLLGGGGGNGTIRYSFGRPANMMLKVHAPMGGELSVDYAPTSDGVGNDPVVMGSDVSGVRLVVKALTVDDGRGHVVPTYYRYADEVWDDVLRQSRGFTSVREYLPKLANEPNRSIRTTVFDTSSSARAGAVLSETLWYNPNFNPLSSSYNPATATLKVSPDVDNPNTTDVVVSRAFNTWSASGGEAGKEYGPFILKKTGERLAARYREQDLDRGPNELERFRLIETLKTYAYDYEGSANPYGGASYSYGQPTRTVDYGFSDPVTGVDIDASDNVTTDLTYVLPTATVPASASVKGIFVAGLPASRKVSDSAGVVMEENYFYDGTTTLGAAATPLGKQEGNLTRVRGRSSLPSGSFRLVSVKTYDSWGNVLTDTNAGGYQTQYAYDTKKNLFQTAVTDARGNVSNTNWDTGCQAVSATRDPNNIADTFTYDGFCREIEHKRSLTFSAGANFASQLPADFTDNPFSTTVTTYYNKFGDPKAGDGVIQPDGSEHIVGQWIGRNETSAIAGGEGLKVEKTYLDGFGRTYMVARSAATYSDQVVTIQEYDARGNVDWTSIPTTSADADLYMNGKSLTRPNGTTSLYPILTKTLYDQLDRPIEVRLPDYVASPTKPYRYEVTAYETEQVTYSTASGSVTAWLPSVRHDDSQCFDLDTSLNCGRTATIFDGHGRMIKSAVYKGTLTGDKNPQDAVLTHFTYDALGRLTGVTDPISATWSYVYDGFGNRLTSNDPDLGTWTMTYDANNNLLTQTDAKGQVITFTYDELDRVLTKTVAANGQYTRTEFIYDERATATNANKLRLTTQRVSLPTTSALGQFTWLDTIATDYAPNGVPVTQTRLVASYSESTGTTFTTLINEYSYAPDGTSLSEVKLPITPGDTSNSVRPRTSIGTMTYDTAGRLVSYANGATDLIHSVSYDIWGQPDITQYGSSGGAKDDVDVNPWRGSINQIRSYEAGQQNAFVRSLYTRADSGRIKAVQLETAYLATGNVNNPAAFTYTYDYAGRLLNAVTRTDVVTNAAPIDLTQAFTYDDAGRMLSNTGAGGVYDYSPAAYGSTIRPPHAPGKVGTTVLTYDANGNMTNGLDEKVITYDGENRPVSVQRGTLLTCYVYGADGGRLKKISAGTAAACPAQTATGTGVTLYSGMQEIRNWKTAAEQIFVTPVPNIRLAYTTANSTAYDWTAIHHDALGSVRGVTNSAGVKVERSIYRPYGNADETLTWRSGTSQPESHGYIGERLDADAGLQYLNARYYDPKLAMFIQPDWWEVT</sequence>
<dbReference type="PANTHER" id="PTHR32305">
    <property type="match status" value="1"/>
</dbReference>
<organism evidence="1 2">
    <name type="scientific">Stagnihabitans tardus</name>
    <dbReference type="NCBI Taxonomy" id="2699202"/>
    <lineage>
        <taxon>Bacteria</taxon>
        <taxon>Pseudomonadati</taxon>
        <taxon>Pseudomonadota</taxon>
        <taxon>Alphaproteobacteria</taxon>
        <taxon>Rhodobacterales</taxon>
        <taxon>Paracoccaceae</taxon>
        <taxon>Stagnihabitans</taxon>
    </lineage>
</organism>
<dbReference type="InterPro" id="IPR050708">
    <property type="entry name" value="T6SS_VgrG/RHS"/>
</dbReference>
<dbReference type="Proteomes" id="UP001193501">
    <property type="component" value="Unassembled WGS sequence"/>
</dbReference>
<reference evidence="1" key="1">
    <citation type="submission" date="2020-01" db="EMBL/GenBank/DDBJ databases">
        <authorList>
            <person name="Chen W.-M."/>
        </authorList>
    </citation>
    <scope>NUCLEOTIDE SEQUENCE</scope>
    <source>
        <strain evidence="1">CYK-10</strain>
    </source>
</reference>
<dbReference type="PANTHER" id="PTHR32305:SF15">
    <property type="entry name" value="PROTEIN RHSA-RELATED"/>
    <property type="match status" value="1"/>
</dbReference>
<keyword evidence="2" id="KW-1185">Reference proteome</keyword>
<dbReference type="AlphaFoldDB" id="A0AAE4YCD6"/>
<dbReference type="NCBIfam" id="TIGR03696">
    <property type="entry name" value="Rhs_assc_core"/>
    <property type="match status" value="1"/>
</dbReference>
<evidence type="ECO:0008006" key="3">
    <source>
        <dbReference type="Google" id="ProtNLM"/>
    </source>
</evidence>
<dbReference type="Pfam" id="PF05593">
    <property type="entry name" value="RHS_repeat"/>
    <property type="match status" value="3"/>
</dbReference>
<gene>
    <name evidence="1" type="ORF">GV832_21330</name>
</gene>
<accession>A0AAE4YCD6</accession>
<feature type="non-terminal residue" evidence="1">
    <location>
        <position position="1264"/>
    </location>
</feature>
<dbReference type="InterPro" id="IPR022385">
    <property type="entry name" value="Rhs_assc_core"/>
</dbReference>
<proteinExistence type="predicted"/>
<comment type="caution">
    <text evidence="1">The sequence shown here is derived from an EMBL/GenBank/DDBJ whole genome shotgun (WGS) entry which is preliminary data.</text>
</comment>
<dbReference type="NCBIfam" id="TIGR01643">
    <property type="entry name" value="YD_repeat_2x"/>
    <property type="match status" value="2"/>
</dbReference>
<name>A0AAE4YCD6_9RHOB</name>
<dbReference type="InterPro" id="IPR031325">
    <property type="entry name" value="RHS_repeat"/>
</dbReference>
<evidence type="ECO:0000313" key="1">
    <source>
        <dbReference type="EMBL" id="NBZ90117.1"/>
    </source>
</evidence>